<evidence type="ECO:0000256" key="3">
    <source>
        <dbReference type="PIRSR" id="PIRSR613078-3"/>
    </source>
</evidence>
<comment type="caution">
    <text evidence="4">The sequence shown here is derived from an EMBL/GenBank/DDBJ whole genome shotgun (WGS) entry which is preliminary data.</text>
</comment>
<name>A0AAN8ECR5_9EURO</name>
<dbReference type="Proteomes" id="UP001316803">
    <property type="component" value="Unassembled WGS sequence"/>
</dbReference>
<dbReference type="AlphaFoldDB" id="A0AAN8ECR5"/>
<evidence type="ECO:0000256" key="1">
    <source>
        <dbReference type="PIRSR" id="PIRSR613078-1"/>
    </source>
</evidence>
<feature type="binding site" evidence="2">
    <location>
        <position position="54"/>
    </location>
    <ligand>
        <name>substrate</name>
    </ligand>
</feature>
<gene>
    <name evidence="4" type="ORF">OHC33_007823</name>
</gene>
<organism evidence="4 5">
    <name type="scientific">Knufia fluminis</name>
    <dbReference type="NCBI Taxonomy" id="191047"/>
    <lineage>
        <taxon>Eukaryota</taxon>
        <taxon>Fungi</taxon>
        <taxon>Dikarya</taxon>
        <taxon>Ascomycota</taxon>
        <taxon>Pezizomycotina</taxon>
        <taxon>Eurotiomycetes</taxon>
        <taxon>Chaetothyriomycetidae</taxon>
        <taxon>Chaetothyriales</taxon>
        <taxon>Trichomeriaceae</taxon>
        <taxon>Knufia</taxon>
    </lineage>
</organism>
<dbReference type="PANTHER" id="PTHR48100">
    <property type="entry name" value="BROAD-SPECIFICITY PHOSPHATASE YOR283W-RELATED"/>
    <property type="match status" value="1"/>
</dbReference>
<protein>
    <recommendedName>
        <fullName evidence="6">Phosphoglycerate mutase</fullName>
    </recommendedName>
</protein>
<evidence type="ECO:0000256" key="2">
    <source>
        <dbReference type="PIRSR" id="PIRSR613078-2"/>
    </source>
</evidence>
<keyword evidence="5" id="KW-1185">Reference proteome</keyword>
<evidence type="ECO:0000313" key="4">
    <source>
        <dbReference type="EMBL" id="KAK5951070.1"/>
    </source>
</evidence>
<proteinExistence type="predicted"/>
<dbReference type="GO" id="GO:0046390">
    <property type="term" value="P:ribose phosphate biosynthetic process"/>
    <property type="evidence" value="ECO:0007669"/>
    <property type="project" value="TreeGrafter"/>
</dbReference>
<dbReference type="GO" id="GO:0050278">
    <property type="term" value="F:sedoheptulose-bisphosphatase activity"/>
    <property type="evidence" value="ECO:0007669"/>
    <property type="project" value="TreeGrafter"/>
</dbReference>
<dbReference type="InterPro" id="IPR029033">
    <property type="entry name" value="His_PPase_superfam"/>
</dbReference>
<dbReference type="CDD" id="cd07067">
    <property type="entry name" value="HP_PGM_like"/>
    <property type="match status" value="1"/>
</dbReference>
<dbReference type="Gene3D" id="3.40.50.1240">
    <property type="entry name" value="Phosphoglycerate mutase-like"/>
    <property type="match status" value="1"/>
</dbReference>
<feature type="active site" description="Proton donor/acceptor" evidence="1">
    <location>
        <position position="85"/>
    </location>
</feature>
<feature type="site" description="Transition state stabilizer" evidence="3">
    <location>
        <position position="172"/>
    </location>
</feature>
<feature type="binding site" evidence="2">
    <location>
        <begin position="85"/>
        <end position="88"/>
    </location>
    <ligand>
        <name>substrate</name>
    </ligand>
</feature>
<evidence type="ECO:0000313" key="5">
    <source>
        <dbReference type="Proteomes" id="UP001316803"/>
    </source>
</evidence>
<reference evidence="4 5" key="1">
    <citation type="submission" date="2022-12" db="EMBL/GenBank/DDBJ databases">
        <title>Genomic features and morphological characterization of a novel Knufia sp. strain isolated from spacecraft assembly facility.</title>
        <authorList>
            <person name="Teixeira M."/>
            <person name="Chander A.M."/>
            <person name="Stajich J.E."/>
            <person name="Venkateswaran K."/>
        </authorList>
    </citation>
    <scope>NUCLEOTIDE SEQUENCE [LARGE SCALE GENOMIC DNA]</scope>
    <source>
        <strain evidence="4 5">FJI-L2-BK-P2</strain>
    </source>
</reference>
<dbReference type="EMBL" id="JAKLMC020000022">
    <property type="protein sequence ID" value="KAK5951070.1"/>
    <property type="molecule type" value="Genomic_DNA"/>
</dbReference>
<evidence type="ECO:0008006" key="6">
    <source>
        <dbReference type="Google" id="ProtNLM"/>
    </source>
</evidence>
<sequence length="229" mass="25318">MPDKDAATPRIYLIRHGATSWSDTGHFTGTTDLPSCPTARTANLAWVYVSPRKRARRTLELLFESAGQTVEGVDVDVRVTGDIAEWGYGQYEGLLMREIRELRRSRGLDGEREWDIWRDGTEGEGSETPGEVSERVDRVIGEITEMQGGYLRDLREGKLEEGRKRDVLVVAHGHVLRAFVKRWLGCDMGVKLELQIEPCGVAGLSYAGANVGQRAVLLGMSFPGARAGS</sequence>
<dbReference type="SMART" id="SM00855">
    <property type="entry name" value="PGAM"/>
    <property type="match status" value="1"/>
</dbReference>
<accession>A0AAN8ECR5</accession>
<dbReference type="PANTHER" id="PTHR48100:SF15">
    <property type="entry name" value="SEDOHEPTULOSE 1,7-BISPHOSPHATASE"/>
    <property type="match status" value="1"/>
</dbReference>
<feature type="active site" description="Tele-phosphohistidine intermediate" evidence="1">
    <location>
        <position position="16"/>
    </location>
</feature>
<dbReference type="InterPro" id="IPR013078">
    <property type="entry name" value="His_Pase_superF_clade-1"/>
</dbReference>
<feature type="binding site" evidence="2">
    <location>
        <begin position="28"/>
        <end position="29"/>
    </location>
    <ligand>
        <name>substrate</name>
    </ligand>
</feature>
<dbReference type="Pfam" id="PF00300">
    <property type="entry name" value="His_Phos_1"/>
    <property type="match status" value="1"/>
</dbReference>
<dbReference type="InterPro" id="IPR050275">
    <property type="entry name" value="PGM_Phosphatase"/>
</dbReference>
<dbReference type="SUPFAM" id="SSF53254">
    <property type="entry name" value="Phosphoglycerate mutase-like"/>
    <property type="match status" value="1"/>
</dbReference>